<dbReference type="EMBL" id="BAABME010010838">
    <property type="protein sequence ID" value="GAA0182419.1"/>
    <property type="molecule type" value="Genomic_DNA"/>
</dbReference>
<dbReference type="GO" id="GO:0000775">
    <property type="term" value="C:chromosome, centromeric region"/>
    <property type="evidence" value="ECO:0007669"/>
    <property type="project" value="InterPro"/>
</dbReference>
<organism evidence="6 7">
    <name type="scientific">Lithospermum erythrorhizon</name>
    <name type="common">Purple gromwell</name>
    <name type="synonym">Lithospermum officinale var. erythrorhizon</name>
    <dbReference type="NCBI Taxonomy" id="34254"/>
    <lineage>
        <taxon>Eukaryota</taxon>
        <taxon>Viridiplantae</taxon>
        <taxon>Streptophyta</taxon>
        <taxon>Embryophyta</taxon>
        <taxon>Tracheophyta</taxon>
        <taxon>Spermatophyta</taxon>
        <taxon>Magnoliopsida</taxon>
        <taxon>eudicotyledons</taxon>
        <taxon>Gunneridae</taxon>
        <taxon>Pentapetalae</taxon>
        <taxon>asterids</taxon>
        <taxon>lamiids</taxon>
        <taxon>Boraginales</taxon>
        <taxon>Boraginaceae</taxon>
        <taxon>Boraginoideae</taxon>
        <taxon>Lithospermeae</taxon>
        <taxon>Lithospermum</taxon>
    </lineage>
</organism>
<feature type="region of interest" description="Disordered" evidence="4">
    <location>
        <begin position="483"/>
        <end position="529"/>
    </location>
</feature>
<feature type="region of interest" description="Disordered" evidence="4">
    <location>
        <begin position="399"/>
        <end position="430"/>
    </location>
</feature>
<dbReference type="GO" id="GO:0034090">
    <property type="term" value="P:maintenance of meiotic sister chromatid cohesion"/>
    <property type="evidence" value="ECO:0007669"/>
    <property type="project" value="InterPro"/>
</dbReference>
<proteinExistence type="inferred from homology"/>
<feature type="domain" description="Shugoshin C-terminal" evidence="5">
    <location>
        <begin position="503"/>
        <end position="527"/>
    </location>
</feature>
<keyword evidence="2" id="KW-0159">Chromosome partition</keyword>
<dbReference type="Proteomes" id="UP001454036">
    <property type="component" value="Unassembled WGS sequence"/>
</dbReference>
<evidence type="ECO:0000313" key="6">
    <source>
        <dbReference type="EMBL" id="GAA0182419.1"/>
    </source>
</evidence>
<dbReference type="GO" id="GO:0005634">
    <property type="term" value="C:nucleus"/>
    <property type="evidence" value="ECO:0007669"/>
    <property type="project" value="InterPro"/>
</dbReference>
<evidence type="ECO:0000256" key="4">
    <source>
        <dbReference type="SAM" id="MobiDB-lite"/>
    </source>
</evidence>
<dbReference type="PANTHER" id="PTHR34373:SF9">
    <property type="entry name" value="SHUGOSHIN 2"/>
    <property type="match status" value="1"/>
</dbReference>
<feature type="region of interest" description="Disordered" evidence="4">
    <location>
        <begin position="277"/>
        <end position="304"/>
    </location>
</feature>
<reference evidence="6 7" key="1">
    <citation type="submission" date="2024-01" db="EMBL/GenBank/DDBJ databases">
        <title>The complete chloroplast genome sequence of Lithospermum erythrorhizon: insights into the phylogenetic relationship among Boraginaceae species and the maternal lineages of purple gromwells.</title>
        <authorList>
            <person name="Okada T."/>
            <person name="Watanabe K."/>
        </authorList>
    </citation>
    <scope>NUCLEOTIDE SEQUENCE [LARGE SCALE GENOMIC DNA]</scope>
</reference>
<feature type="coiled-coil region" evidence="3">
    <location>
        <begin position="60"/>
        <end position="94"/>
    </location>
</feature>
<evidence type="ECO:0000256" key="2">
    <source>
        <dbReference type="ARBA" id="ARBA00022829"/>
    </source>
</evidence>
<sequence>MAAVSSGNVARKTLADISNLPVQQLVRDGKPHSTNTKDYEQLMKEKMQLMKILADRQKIIEVTGIELQKLRINQQKLQEQNKQLAQSNSHLLAEINANNEKVRALNHDLGCKNGLLKALQQELKSQVKVNVSEEEVKLTGIEERELAARGHDADKQDTCNRRIHSKCLGRSRQVQSKEKAGNKRACVRRQSARFTSKEAESSEDSCEMPETKLVVCPPPTDSDLEDAVACTGTSVKDDDKEGNVAITFCMNEAEVKLTETELPGELATRVQDAKQHTFNRRNQSKSELGPSLQVQSKEKAGNKRACVRRQTARFKSEKAKSSEDFCEIPEMELMVCPPPTDSDLEGGVACTGTTLKDEDKEGNVAISFCMNEEVKLTETELPEELTTREPDVYKRDTVNRRNQSKSLGPSREVLSKEKAGNKRACATRQSARFKSEEAESMDDFCEIPEKKVAACSEPRRQSAIKSTDSVQEDGVVTMLTTVKDEDKEGNAANRHEPGRPSIGRPSRVAARKVQSYKEIPLSVKMRRPD</sequence>
<evidence type="ECO:0000256" key="3">
    <source>
        <dbReference type="SAM" id="Coils"/>
    </source>
</evidence>
<dbReference type="Pfam" id="PF07557">
    <property type="entry name" value="Shugoshin_C"/>
    <property type="match status" value="1"/>
</dbReference>
<gene>
    <name evidence="6" type="ORF">LIER_30369</name>
</gene>
<name>A0AAV3RSL6_LITER</name>
<feature type="compositionally biased region" description="Basic and acidic residues" evidence="4">
    <location>
        <begin position="483"/>
        <end position="498"/>
    </location>
</feature>
<dbReference type="InterPro" id="IPR011515">
    <property type="entry name" value="Shugoshin_C"/>
</dbReference>
<keyword evidence="3" id="KW-0175">Coiled coil</keyword>
<dbReference type="AlphaFoldDB" id="A0AAV3RSL6"/>
<comment type="similarity">
    <text evidence="1">Belongs to the shugoshin family.</text>
</comment>
<protein>
    <recommendedName>
        <fullName evidence="5">Shugoshin C-terminal domain-containing protein</fullName>
    </recommendedName>
</protein>
<accession>A0AAV3RSL6</accession>
<evidence type="ECO:0000256" key="1">
    <source>
        <dbReference type="ARBA" id="ARBA00010845"/>
    </source>
</evidence>
<evidence type="ECO:0000259" key="5">
    <source>
        <dbReference type="Pfam" id="PF07557"/>
    </source>
</evidence>
<evidence type="ECO:0000313" key="7">
    <source>
        <dbReference type="Proteomes" id="UP001454036"/>
    </source>
</evidence>
<dbReference type="PANTHER" id="PTHR34373">
    <property type="entry name" value="SHUGOSHIN 2"/>
    <property type="match status" value="1"/>
</dbReference>
<comment type="caution">
    <text evidence="6">The sequence shown here is derived from an EMBL/GenBank/DDBJ whole genome shotgun (WGS) entry which is preliminary data.</text>
</comment>
<dbReference type="InterPro" id="IPR044693">
    <property type="entry name" value="SGO_plant"/>
</dbReference>
<dbReference type="GO" id="GO:0045144">
    <property type="term" value="P:meiotic sister chromatid segregation"/>
    <property type="evidence" value="ECO:0007669"/>
    <property type="project" value="InterPro"/>
</dbReference>
<keyword evidence="7" id="KW-1185">Reference proteome</keyword>